<protein>
    <recommendedName>
        <fullName evidence="1">Molybdopterin molybdenumtransferase</fullName>
        <ecNumber evidence="1">2.10.1.1</ecNumber>
    </recommendedName>
</protein>
<dbReference type="AlphaFoldDB" id="C0GH13"/>
<keyword evidence="4" id="KW-1185">Reference proteome</keyword>
<organism evidence="3 4">
    <name type="scientific">Dethiobacter alkaliphilus AHT 1</name>
    <dbReference type="NCBI Taxonomy" id="555088"/>
    <lineage>
        <taxon>Bacteria</taxon>
        <taxon>Bacillati</taxon>
        <taxon>Bacillota</taxon>
        <taxon>Dethiobacteria</taxon>
        <taxon>Dethiobacterales</taxon>
        <taxon>Dethiobacteraceae</taxon>
        <taxon>Dethiobacter</taxon>
    </lineage>
</organism>
<dbReference type="RefSeq" id="WP_008516701.1">
    <property type="nucleotide sequence ID" value="NZ_ACJM01000008.1"/>
</dbReference>
<comment type="similarity">
    <text evidence="1">Belongs to the MoeA family.</text>
</comment>
<sequence length="340" mass="37030">MRKIKTSEAVGMVLCHDVTKIVPGEFKGPAFKKGHVVKEEDVPELLKIGKENLYVWECDKNSLHENDAAIRICEAAAGKNLFLTQPKEGRVNLKSAQRGLLKINVEVLSEINAIEEVTLATRHTNIAVEKEETVAGCRVIPLIIKQEKVEQVEEICAQSGPVIEIKPYRQLKTGIITTGNEVYSGRITDCFGPMVRDKLENIGCPVIRHDLLSDNSAQIATKIKEQISQGAEMVVVTGGMSVDPDDATPGGVKQTGAQIITYGTPLFPGAMFLLAYLDNVPILGLPGCVMYHQATVFDIILPRIVAGETVTRTDITRLGHGGLCLDCPTCRFPHCSFGKG</sequence>
<dbReference type="GO" id="GO:0005829">
    <property type="term" value="C:cytosol"/>
    <property type="evidence" value="ECO:0007669"/>
    <property type="project" value="TreeGrafter"/>
</dbReference>
<evidence type="ECO:0000313" key="3">
    <source>
        <dbReference type="EMBL" id="EEG77315.1"/>
    </source>
</evidence>
<dbReference type="OrthoDB" id="9767940at2"/>
<keyword evidence="1" id="KW-0501">Molybdenum cofactor biosynthesis</keyword>
<dbReference type="GO" id="GO:0006777">
    <property type="term" value="P:Mo-molybdopterin cofactor biosynthetic process"/>
    <property type="evidence" value="ECO:0007669"/>
    <property type="project" value="UniProtKB-UniRule"/>
</dbReference>
<dbReference type="SMART" id="SM00852">
    <property type="entry name" value="MoCF_biosynth"/>
    <property type="match status" value="1"/>
</dbReference>
<dbReference type="PANTHER" id="PTHR10192">
    <property type="entry name" value="MOLYBDOPTERIN BIOSYNTHESIS PROTEIN"/>
    <property type="match status" value="1"/>
</dbReference>
<dbReference type="InterPro" id="IPR038987">
    <property type="entry name" value="MoeA-like"/>
</dbReference>
<comment type="catalytic activity">
    <reaction evidence="1">
        <text>adenylyl-molybdopterin + molybdate = Mo-molybdopterin + AMP + H(+)</text>
        <dbReference type="Rhea" id="RHEA:35047"/>
        <dbReference type="ChEBI" id="CHEBI:15378"/>
        <dbReference type="ChEBI" id="CHEBI:36264"/>
        <dbReference type="ChEBI" id="CHEBI:62727"/>
        <dbReference type="ChEBI" id="CHEBI:71302"/>
        <dbReference type="ChEBI" id="CHEBI:456215"/>
    </reaction>
</comment>
<dbReference type="InterPro" id="IPR036425">
    <property type="entry name" value="MoaB/Mog-like_dom_sf"/>
</dbReference>
<dbReference type="EMBL" id="ACJM01000008">
    <property type="protein sequence ID" value="EEG77315.1"/>
    <property type="molecule type" value="Genomic_DNA"/>
</dbReference>
<dbReference type="SUPFAM" id="SSF53218">
    <property type="entry name" value="Molybdenum cofactor biosynthesis proteins"/>
    <property type="match status" value="1"/>
</dbReference>
<dbReference type="eggNOG" id="COG0303">
    <property type="taxonomic scope" value="Bacteria"/>
</dbReference>
<evidence type="ECO:0000259" key="2">
    <source>
        <dbReference type="SMART" id="SM00852"/>
    </source>
</evidence>
<evidence type="ECO:0000256" key="1">
    <source>
        <dbReference type="RuleBase" id="RU365090"/>
    </source>
</evidence>
<dbReference type="UniPathway" id="UPA00344"/>
<keyword evidence="1" id="KW-0500">Molybdenum</keyword>
<comment type="pathway">
    <text evidence="1">Cofactor biosynthesis; molybdopterin biosynthesis.</text>
</comment>
<keyword evidence="1" id="KW-0460">Magnesium</keyword>
<dbReference type="PANTHER" id="PTHR10192:SF28">
    <property type="entry name" value="MOLYBDOPTERIN MOLYBDENUMTRANSFERASE"/>
    <property type="match status" value="1"/>
</dbReference>
<keyword evidence="1" id="KW-0479">Metal-binding</keyword>
<feature type="domain" description="MoaB/Mog" evidence="2">
    <location>
        <begin position="174"/>
        <end position="306"/>
    </location>
</feature>
<evidence type="ECO:0000313" key="4">
    <source>
        <dbReference type="Proteomes" id="UP000006443"/>
    </source>
</evidence>
<comment type="function">
    <text evidence="1">Catalyzes the insertion of molybdate into adenylated molybdopterin with the concomitant release of AMP.</text>
</comment>
<keyword evidence="1" id="KW-0808">Transferase</keyword>
<name>C0GH13_DETAL</name>
<dbReference type="Gene3D" id="3.40.980.10">
    <property type="entry name" value="MoaB/Mog-like domain"/>
    <property type="match status" value="1"/>
</dbReference>
<accession>C0GH13</accession>
<dbReference type="EC" id="2.10.1.1" evidence="1"/>
<dbReference type="Proteomes" id="UP000006443">
    <property type="component" value="Unassembled WGS sequence"/>
</dbReference>
<dbReference type="Pfam" id="PF00994">
    <property type="entry name" value="MoCF_biosynth"/>
    <property type="match status" value="1"/>
</dbReference>
<dbReference type="STRING" id="555088.DealDRAFT_1772"/>
<dbReference type="GO" id="GO:0061599">
    <property type="term" value="F:molybdopterin molybdotransferase activity"/>
    <property type="evidence" value="ECO:0007669"/>
    <property type="project" value="UniProtKB-UniRule"/>
</dbReference>
<reference evidence="3 4" key="1">
    <citation type="submission" date="2009-02" db="EMBL/GenBank/DDBJ databases">
        <title>Sequencing of the draft genome and assembly of Dethiobacter alkaliphilus AHT 1.</title>
        <authorList>
            <consortium name="US DOE Joint Genome Institute (JGI-PGF)"/>
            <person name="Lucas S."/>
            <person name="Copeland A."/>
            <person name="Lapidus A."/>
            <person name="Glavina del Rio T."/>
            <person name="Dalin E."/>
            <person name="Tice H."/>
            <person name="Bruce D."/>
            <person name="Goodwin L."/>
            <person name="Pitluck S."/>
            <person name="Larimer F."/>
            <person name="Land M.L."/>
            <person name="Hauser L."/>
            <person name="Muyzer G."/>
        </authorList>
    </citation>
    <scope>NUCLEOTIDE SEQUENCE [LARGE SCALE GENOMIC DNA]</scope>
    <source>
        <strain evidence="3 4">AHT 1</strain>
    </source>
</reference>
<comment type="caution">
    <text evidence="3">The sequence shown here is derived from an EMBL/GenBank/DDBJ whole genome shotgun (WGS) entry which is preliminary data.</text>
</comment>
<gene>
    <name evidence="3" type="ORF">DealDRAFT_1772</name>
</gene>
<dbReference type="GO" id="GO:0046872">
    <property type="term" value="F:metal ion binding"/>
    <property type="evidence" value="ECO:0007669"/>
    <property type="project" value="UniProtKB-UniRule"/>
</dbReference>
<proteinExistence type="inferred from homology"/>
<dbReference type="CDD" id="cd03522">
    <property type="entry name" value="MoeA_like"/>
    <property type="match status" value="1"/>
</dbReference>
<dbReference type="InterPro" id="IPR001453">
    <property type="entry name" value="MoaB/Mog_dom"/>
</dbReference>
<comment type="cofactor">
    <cofactor evidence="1">
        <name>Mg(2+)</name>
        <dbReference type="ChEBI" id="CHEBI:18420"/>
    </cofactor>
</comment>